<name>A0AAW2BJ09_9ROSI</name>
<evidence type="ECO:0000256" key="1">
    <source>
        <dbReference type="SAM" id="MobiDB-lite"/>
    </source>
</evidence>
<proteinExistence type="predicted"/>
<dbReference type="InterPro" id="IPR001810">
    <property type="entry name" value="F-box_dom"/>
</dbReference>
<dbReference type="SUPFAM" id="SSF81383">
    <property type="entry name" value="F-box domain"/>
    <property type="match status" value="1"/>
</dbReference>
<reference evidence="3 4" key="1">
    <citation type="submission" date="2024-01" db="EMBL/GenBank/DDBJ databases">
        <title>A telomere-to-telomere, gap-free genome of sweet tea (Lithocarpus litseifolius).</title>
        <authorList>
            <person name="Zhou J."/>
        </authorList>
    </citation>
    <scope>NUCLEOTIDE SEQUENCE [LARGE SCALE GENOMIC DNA]</scope>
    <source>
        <strain evidence="3">Zhou-2022a</strain>
        <tissue evidence="3">Leaf</tissue>
    </source>
</reference>
<evidence type="ECO:0000313" key="3">
    <source>
        <dbReference type="EMBL" id="KAK9986041.1"/>
    </source>
</evidence>
<organism evidence="3 4">
    <name type="scientific">Lithocarpus litseifolius</name>
    <dbReference type="NCBI Taxonomy" id="425828"/>
    <lineage>
        <taxon>Eukaryota</taxon>
        <taxon>Viridiplantae</taxon>
        <taxon>Streptophyta</taxon>
        <taxon>Embryophyta</taxon>
        <taxon>Tracheophyta</taxon>
        <taxon>Spermatophyta</taxon>
        <taxon>Magnoliopsida</taxon>
        <taxon>eudicotyledons</taxon>
        <taxon>Gunneridae</taxon>
        <taxon>Pentapetalae</taxon>
        <taxon>rosids</taxon>
        <taxon>fabids</taxon>
        <taxon>Fagales</taxon>
        <taxon>Fagaceae</taxon>
        <taxon>Lithocarpus</taxon>
    </lineage>
</organism>
<feature type="domain" description="F-box" evidence="2">
    <location>
        <begin position="45"/>
        <end position="91"/>
    </location>
</feature>
<dbReference type="InterPro" id="IPR036047">
    <property type="entry name" value="F-box-like_dom_sf"/>
</dbReference>
<gene>
    <name evidence="3" type="ORF">SO802_030992</name>
</gene>
<dbReference type="Proteomes" id="UP001459277">
    <property type="component" value="Unassembled WGS sequence"/>
</dbReference>
<evidence type="ECO:0000313" key="4">
    <source>
        <dbReference type="Proteomes" id="UP001459277"/>
    </source>
</evidence>
<dbReference type="InterPro" id="IPR056592">
    <property type="entry name" value="Beta-prop_At3g26010-like"/>
</dbReference>
<comment type="caution">
    <text evidence="3">The sequence shown here is derived from an EMBL/GenBank/DDBJ whole genome shotgun (WGS) entry which is preliminary data.</text>
</comment>
<dbReference type="SMART" id="SM00256">
    <property type="entry name" value="FBOX"/>
    <property type="match status" value="1"/>
</dbReference>
<dbReference type="Pfam" id="PF00646">
    <property type="entry name" value="F-box"/>
    <property type="match status" value="1"/>
</dbReference>
<evidence type="ECO:0000259" key="2">
    <source>
        <dbReference type="PROSITE" id="PS50181"/>
    </source>
</evidence>
<feature type="region of interest" description="Disordered" evidence="1">
    <location>
        <begin position="661"/>
        <end position="685"/>
    </location>
</feature>
<dbReference type="EMBL" id="JAZDWU010000011">
    <property type="protein sequence ID" value="KAK9986041.1"/>
    <property type="molecule type" value="Genomic_DNA"/>
</dbReference>
<protein>
    <recommendedName>
        <fullName evidence="2">F-box domain-containing protein</fullName>
    </recommendedName>
</protein>
<dbReference type="Gene3D" id="1.20.1280.50">
    <property type="match status" value="1"/>
</dbReference>
<keyword evidence="4" id="KW-1185">Reference proteome</keyword>
<sequence length="685" mass="79419">MAVESSKDISLILRGKREKSLIDEEDSILFPCRKRIRRIGEEPVQIDIEKLPDSLLFEVLYRLPCRSALQYKSVSKRWYSLISHSEFVRRSIHHHHRHEFSKSHSDPFTLALYYDRNILALPFHNSEDCGGDRIDFLDFLPCIRKNYPFYIEASYNDLLLIRSEVDPNSTALQGICEYCICNPLTKQWITLPHIRLCRNRIMVGFVCDPYSCDKEQGCINNAYYRYKVVRIYPPTPTKLRLEIFSSDTGKWCDSNVIVSSPSPGYRRFNSFKMKSLRAGVVACNGKLHWLDTDAEDMIKGFLVFDPFNDAERLSYINPPIEFLPKGCVSFGVFQGHFRMFQMFRANPYHFDVWELEDYGNADTWCLKHKVYMKDLVSESSDLADIAMDIWRTVSFLAFHPTVGEIAFLQFRNYIVLCNMQTKVLKGRWFQLQRSLVCDGVSLSVTQTSTARFHSVVCRKPLNIFRCGSLISAEKNIPMSKMSNYLSSFDDHFCEVDNSIIRTSLKLHTFEPIRCIPDYVLYCIVQDDDHACKFFKWLDTSICWTRGAATAPIVIAKFKRLEHAVEVANDELKQAHALTDAALEREIEFKVNPIENNEIKESKKDKIGIYSKVPCLHVSYDTCMPSYLCCEYNVIAQIETHVPAYVTNFGSVQDNAEILADHKRKQREAAKKGKQPLTEHRKKYQE</sequence>
<dbReference type="Pfam" id="PF24750">
    <property type="entry name" value="b-prop_At3g26010-like"/>
    <property type="match status" value="1"/>
</dbReference>
<dbReference type="PROSITE" id="PS50181">
    <property type="entry name" value="FBOX"/>
    <property type="match status" value="1"/>
</dbReference>
<dbReference type="AlphaFoldDB" id="A0AAW2BJ09"/>
<dbReference type="PANTHER" id="PTHR35546:SF130">
    <property type="entry name" value="EXPRESSED PROTEIN"/>
    <property type="match status" value="1"/>
</dbReference>
<dbReference type="PANTHER" id="PTHR35546">
    <property type="entry name" value="F-BOX PROTEIN INTERACTION DOMAIN PROTEIN-RELATED"/>
    <property type="match status" value="1"/>
</dbReference>
<accession>A0AAW2BJ09</accession>
<dbReference type="InterPro" id="IPR055290">
    <property type="entry name" value="At3g26010-like"/>
</dbReference>